<protein>
    <submittedName>
        <fullName evidence="1">Uncharacterized protein</fullName>
    </submittedName>
</protein>
<comment type="caution">
    <text evidence="1">The sequence shown here is derived from an EMBL/GenBank/DDBJ whole genome shotgun (WGS) entry which is preliminary data.</text>
</comment>
<name>A0ABW4BKK3_9LACO</name>
<evidence type="ECO:0000313" key="1">
    <source>
        <dbReference type="EMBL" id="MFD1410769.1"/>
    </source>
</evidence>
<sequence length="53" mass="6327">MTREEMIDDMIQWRPDVPRSHWESKSIQVVEANWKLLNNCESNEADEINATYC</sequence>
<accession>A0ABW4BKK3</accession>
<dbReference type="RefSeq" id="WP_164509177.1">
    <property type="nucleotide sequence ID" value="NZ_JBHTOH010000025.1"/>
</dbReference>
<gene>
    <name evidence="1" type="ORF">ACFQ4R_03960</name>
</gene>
<reference evidence="2" key="1">
    <citation type="journal article" date="2019" name="Int. J. Syst. Evol. Microbiol.">
        <title>The Global Catalogue of Microorganisms (GCM) 10K type strain sequencing project: providing services to taxonomists for standard genome sequencing and annotation.</title>
        <authorList>
            <consortium name="The Broad Institute Genomics Platform"/>
            <consortium name="The Broad Institute Genome Sequencing Center for Infectious Disease"/>
            <person name="Wu L."/>
            <person name="Ma J."/>
        </authorList>
    </citation>
    <scope>NUCLEOTIDE SEQUENCE [LARGE SCALE GENOMIC DNA]</scope>
    <source>
        <strain evidence="2">CCM 8937</strain>
    </source>
</reference>
<organism evidence="1 2">
    <name type="scientific">Lapidilactobacillus gannanensis</name>
    <dbReference type="NCBI Taxonomy" id="2486002"/>
    <lineage>
        <taxon>Bacteria</taxon>
        <taxon>Bacillati</taxon>
        <taxon>Bacillota</taxon>
        <taxon>Bacilli</taxon>
        <taxon>Lactobacillales</taxon>
        <taxon>Lactobacillaceae</taxon>
        <taxon>Lapidilactobacillus</taxon>
    </lineage>
</organism>
<evidence type="ECO:0000313" key="2">
    <source>
        <dbReference type="Proteomes" id="UP001597191"/>
    </source>
</evidence>
<keyword evidence="2" id="KW-1185">Reference proteome</keyword>
<dbReference type="Proteomes" id="UP001597191">
    <property type="component" value="Unassembled WGS sequence"/>
</dbReference>
<proteinExistence type="predicted"/>
<dbReference type="EMBL" id="JBHTOH010000025">
    <property type="protein sequence ID" value="MFD1410769.1"/>
    <property type="molecule type" value="Genomic_DNA"/>
</dbReference>